<keyword evidence="4" id="KW-0812">Transmembrane</keyword>
<proteinExistence type="inferred from homology"/>
<dbReference type="EMBL" id="VTPC01000411">
    <property type="protein sequence ID" value="KAF2905894.1"/>
    <property type="molecule type" value="Genomic_DNA"/>
</dbReference>
<dbReference type="AlphaFoldDB" id="A0A8K0GMS6"/>
<evidence type="ECO:0000256" key="3">
    <source>
        <dbReference type="ARBA" id="ARBA00022448"/>
    </source>
</evidence>
<sequence>MAFTLWNLFEAALLCLNAVCVLHEERFLAKIGWSSKSPSVQGFGEQPTAKAQILNLVHSIRTVARSDIINYLGESTRPFVEREALFNAGHITKCGFADTNNIILGWCLQTSALNREPHAIRIQLHRAPSSEMAIHFNKYRLKCVNHSSKTINDDGAFEAKLEVIFRNADKSEIMD</sequence>
<comment type="subcellular location">
    <subcellularLocation>
        <location evidence="1">Membrane</location>
    </subcellularLocation>
</comment>
<accession>A0A8K0GMS6</accession>
<keyword evidence="3" id="KW-0813">Transport</keyword>
<evidence type="ECO:0000313" key="11">
    <source>
        <dbReference type="EMBL" id="KAF2905894.1"/>
    </source>
</evidence>
<protein>
    <recommendedName>
        <fullName evidence="2">Immediate early response 3-interacting protein 1</fullName>
    </recommendedName>
</protein>
<keyword evidence="5" id="KW-0653">Protein transport</keyword>
<feature type="chain" id="PRO_5035474506" description="Immediate early response 3-interacting protein 1" evidence="10">
    <location>
        <begin position="24"/>
        <end position="175"/>
    </location>
</feature>
<dbReference type="PANTHER" id="PTHR15858:SF0">
    <property type="entry name" value="IMMEDIATE EARLY RESPONSE 3-INTERACTING PROTEIN 1"/>
    <property type="match status" value="1"/>
</dbReference>
<keyword evidence="7" id="KW-0472">Membrane</keyword>
<keyword evidence="10" id="KW-0732">Signal</keyword>
<dbReference type="GO" id="GO:0006888">
    <property type="term" value="P:endoplasmic reticulum to Golgi vesicle-mediated transport"/>
    <property type="evidence" value="ECO:0007669"/>
    <property type="project" value="TreeGrafter"/>
</dbReference>
<keyword evidence="12" id="KW-1185">Reference proteome</keyword>
<feature type="signal peptide" evidence="10">
    <location>
        <begin position="1"/>
        <end position="23"/>
    </location>
</feature>
<evidence type="ECO:0000256" key="10">
    <source>
        <dbReference type="SAM" id="SignalP"/>
    </source>
</evidence>
<dbReference type="GO" id="GO:0000139">
    <property type="term" value="C:Golgi membrane"/>
    <property type="evidence" value="ECO:0007669"/>
    <property type="project" value="TreeGrafter"/>
</dbReference>
<dbReference type="InterPro" id="IPR013880">
    <property type="entry name" value="Yos1"/>
</dbReference>
<dbReference type="GO" id="GO:0005789">
    <property type="term" value="C:endoplasmic reticulum membrane"/>
    <property type="evidence" value="ECO:0007669"/>
    <property type="project" value="TreeGrafter"/>
</dbReference>
<reference evidence="11" key="1">
    <citation type="submission" date="2019-08" db="EMBL/GenBank/DDBJ databases">
        <title>The genome of the North American firefly Photinus pyralis.</title>
        <authorList>
            <consortium name="Photinus pyralis genome working group"/>
            <person name="Fallon T.R."/>
            <person name="Sander Lower S.E."/>
            <person name="Weng J.-K."/>
        </authorList>
    </citation>
    <scope>NUCLEOTIDE SEQUENCE</scope>
    <source>
        <strain evidence="11">TRF0915ILg1</strain>
        <tissue evidence="11">Whole body</tissue>
    </source>
</reference>
<evidence type="ECO:0000256" key="6">
    <source>
        <dbReference type="ARBA" id="ARBA00022989"/>
    </source>
</evidence>
<dbReference type="GO" id="GO:0015031">
    <property type="term" value="P:protein transport"/>
    <property type="evidence" value="ECO:0007669"/>
    <property type="project" value="UniProtKB-KW"/>
</dbReference>
<evidence type="ECO:0000313" key="12">
    <source>
        <dbReference type="Proteomes" id="UP000801492"/>
    </source>
</evidence>
<dbReference type="Pfam" id="PF08571">
    <property type="entry name" value="Yos1"/>
    <property type="match status" value="1"/>
</dbReference>
<dbReference type="OrthoDB" id="15356at2759"/>
<dbReference type="GO" id="GO:0030134">
    <property type="term" value="C:COPII-coated ER to Golgi transport vesicle"/>
    <property type="evidence" value="ECO:0007669"/>
    <property type="project" value="TreeGrafter"/>
</dbReference>
<evidence type="ECO:0000256" key="5">
    <source>
        <dbReference type="ARBA" id="ARBA00022927"/>
    </source>
</evidence>
<gene>
    <name evidence="11" type="ORF">ILUMI_00284</name>
</gene>
<comment type="similarity">
    <text evidence="8">Belongs to the YOS1 family.</text>
</comment>
<dbReference type="Proteomes" id="UP000801492">
    <property type="component" value="Unassembled WGS sequence"/>
</dbReference>
<evidence type="ECO:0000256" key="9">
    <source>
        <dbReference type="ARBA" id="ARBA00045999"/>
    </source>
</evidence>
<evidence type="ECO:0000256" key="7">
    <source>
        <dbReference type="ARBA" id="ARBA00023136"/>
    </source>
</evidence>
<evidence type="ECO:0000256" key="2">
    <source>
        <dbReference type="ARBA" id="ARBA00016434"/>
    </source>
</evidence>
<keyword evidence="6" id="KW-1133">Transmembrane helix</keyword>
<evidence type="ECO:0000256" key="4">
    <source>
        <dbReference type="ARBA" id="ARBA00022692"/>
    </source>
</evidence>
<comment type="caution">
    <text evidence="11">The sequence shown here is derived from an EMBL/GenBank/DDBJ whole genome shotgun (WGS) entry which is preliminary data.</text>
</comment>
<evidence type="ECO:0000256" key="8">
    <source>
        <dbReference type="ARBA" id="ARBA00024203"/>
    </source>
</evidence>
<comment type="function">
    <text evidence="9">Regulator of endoplasmic reticulum secretion that acts as a key determinant of brain size. Required for secretion of extracellular matrix proteins. Required for correct brain development by depositing sufficient extracellular matrix proteins for tissue integrity and the proliferation of neural progenitors. Acts as a regulator of the unfolded protein response (UPR).</text>
</comment>
<evidence type="ECO:0000256" key="1">
    <source>
        <dbReference type="ARBA" id="ARBA00004370"/>
    </source>
</evidence>
<name>A0A8K0GMS6_IGNLU</name>
<organism evidence="11 12">
    <name type="scientific">Ignelater luminosus</name>
    <name type="common">Cucubano</name>
    <name type="synonym">Pyrophorus luminosus</name>
    <dbReference type="NCBI Taxonomy" id="2038154"/>
    <lineage>
        <taxon>Eukaryota</taxon>
        <taxon>Metazoa</taxon>
        <taxon>Ecdysozoa</taxon>
        <taxon>Arthropoda</taxon>
        <taxon>Hexapoda</taxon>
        <taxon>Insecta</taxon>
        <taxon>Pterygota</taxon>
        <taxon>Neoptera</taxon>
        <taxon>Endopterygota</taxon>
        <taxon>Coleoptera</taxon>
        <taxon>Polyphaga</taxon>
        <taxon>Elateriformia</taxon>
        <taxon>Elateroidea</taxon>
        <taxon>Elateridae</taxon>
        <taxon>Agrypninae</taxon>
        <taxon>Pyrophorini</taxon>
        <taxon>Ignelater</taxon>
    </lineage>
</organism>
<dbReference type="PANTHER" id="PTHR15858">
    <property type="entry name" value="IMMEDIATE EARLY RESPONSE 3-INTERACTING PROTEIN 1"/>
    <property type="match status" value="1"/>
</dbReference>